<evidence type="ECO:0000313" key="2">
    <source>
        <dbReference type="EMBL" id="ARQ94852.1"/>
    </source>
</evidence>
<evidence type="ECO:0000313" key="3">
    <source>
        <dbReference type="Proteomes" id="UP000251251"/>
    </source>
</evidence>
<dbReference type="EMBL" id="KY888143">
    <property type="protein sequence ID" value="ARQ94852.1"/>
    <property type="molecule type" value="Genomic_DNA"/>
</dbReference>
<accession>A0A2Z2GW75</accession>
<organism evidence="2 3">
    <name type="scientific">Lactococcus phage PLgW-1</name>
    <dbReference type="NCBI Taxonomy" id="1983536"/>
    <lineage>
        <taxon>Viruses</taxon>
        <taxon>Duplodnaviria</taxon>
        <taxon>Heunggongvirae</taxon>
        <taxon>Uroviricota</taxon>
        <taxon>Caudoviricetes</taxon>
        <taxon>Uwajimavirus</taxon>
        <taxon>Uwajimavirus PLgW1</taxon>
    </lineage>
</organism>
<sequence length="66" mass="7558">MRPEPVVQVDKIINILNNITNIQKELAELNKNMEGINSTSFTALGGYKPWNDAVDFSENFIEFKEK</sequence>
<proteinExistence type="predicted"/>
<gene>
    <name evidence="2" type="ORF">PLgW1_41</name>
</gene>
<reference evidence="2" key="1">
    <citation type="submission" date="2017-04" db="EMBL/GenBank/DDBJ databases">
        <title>Genome sequence and comparative analysis of three virulent Lactococcus garvieae phages, novel phages with genome architecture linking the 936 group phages of Lactococcus lactis.</title>
        <authorList>
            <person name="Hoai T.D."/>
            <person name="Nishiki I."/>
            <person name="Yoshida T."/>
            <person name="Nakai T."/>
        </authorList>
    </citation>
    <scope>NUCLEOTIDE SEQUENCE [LARGE SCALE GENOMIC DNA]</scope>
</reference>
<keyword evidence="3" id="KW-1185">Reference proteome</keyword>
<dbReference type="Proteomes" id="UP000251251">
    <property type="component" value="Segment"/>
</dbReference>
<keyword evidence="1" id="KW-0175">Coiled coil</keyword>
<protein>
    <submittedName>
        <fullName evidence="2">Uncharacterized protein</fullName>
    </submittedName>
</protein>
<name>A0A2Z2GW75_9CAUD</name>
<evidence type="ECO:0000256" key="1">
    <source>
        <dbReference type="SAM" id="Coils"/>
    </source>
</evidence>
<feature type="coiled-coil region" evidence="1">
    <location>
        <begin position="12"/>
        <end position="39"/>
    </location>
</feature>